<reference evidence="1 2" key="1">
    <citation type="journal article" date="2020" name="ISME J.">
        <title>Comparative genomics reveals insights into cyanobacterial evolution and habitat adaptation.</title>
        <authorList>
            <person name="Chen M.Y."/>
            <person name="Teng W.K."/>
            <person name="Zhao L."/>
            <person name="Hu C.X."/>
            <person name="Zhou Y.K."/>
            <person name="Han B.P."/>
            <person name="Song L.R."/>
            <person name="Shu W.S."/>
        </authorList>
    </citation>
    <scope>NUCLEOTIDE SEQUENCE [LARGE SCALE GENOMIC DNA]</scope>
    <source>
        <strain evidence="1 2">FACHB-838</strain>
    </source>
</reference>
<protein>
    <submittedName>
        <fullName evidence="1">Uncharacterized protein</fullName>
    </submittedName>
</protein>
<sequence length="52" mass="5809">MNFSVTQQSFDNVGFRSSTQPTPVLCFSFNPSVLQYNQLMQPLNITLPDAIA</sequence>
<organism evidence="1 2">
    <name type="scientific">Nostoc flagelliforme FACHB-838</name>
    <dbReference type="NCBI Taxonomy" id="2692904"/>
    <lineage>
        <taxon>Bacteria</taxon>
        <taxon>Bacillati</taxon>
        <taxon>Cyanobacteriota</taxon>
        <taxon>Cyanophyceae</taxon>
        <taxon>Nostocales</taxon>
        <taxon>Nostocaceae</taxon>
        <taxon>Nostoc</taxon>
    </lineage>
</organism>
<gene>
    <name evidence="1" type="ORF">H6G97_36695</name>
</gene>
<evidence type="ECO:0000313" key="2">
    <source>
        <dbReference type="Proteomes" id="UP000623440"/>
    </source>
</evidence>
<dbReference type="RefSeq" id="WP_190945484.1">
    <property type="nucleotide sequence ID" value="NZ_JACJSI010000188.1"/>
</dbReference>
<accession>A0ABR8DZT2</accession>
<evidence type="ECO:0000313" key="1">
    <source>
        <dbReference type="EMBL" id="MBD2534713.1"/>
    </source>
</evidence>
<proteinExistence type="predicted"/>
<dbReference type="Proteomes" id="UP000623440">
    <property type="component" value="Unassembled WGS sequence"/>
</dbReference>
<comment type="caution">
    <text evidence="1">The sequence shown here is derived from an EMBL/GenBank/DDBJ whole genome shotgun (WGS) entry which is preliminary data.</text>
</comment>
<dbReference type="EMBL" id="JACJSI010000188">
    <property type="protein sequence ID" value="MBD2534713.1"/>
    <property type="molecule type" value="Genomic_DNA"/>
</dbReference>
<name>A0ABR8DZT2_9NOSO</name>
<keyword evidence="2" id="KW-1185">Reference proteome</keyword>